<accession>A0A445AGU2</accession>
<dbReference type="EMBL" id="SDMP01000012">
    <property type="protein sequence ID" value="RYR25666.1"/>
    <property type="molecule type" value="Genomic_DNA"/>
</dbReference>
<sequence>MINSNIPKQQAFCFFYLLFTGQASISMQNKNKILEVFFTLVIFLSHSHHLHSPPSTTTATILMKHQLKQTITNYNYFNIKKKENIKTNFRVKQR</sequence>
<keyword evidence="2" id="KW-1185">Reference proteome</keyword>
<proteinExistence type="predicted"/>
<name>A0A445AGU2_ARAHY</name>
<comment type="caution">
    <text evidence="1">The sequence shown here is derived from an EMBL/GenBank/DDBJ whole genome shotgun (WGS) entry which is preliminary data.</text>
</comment>
<reference evidence="1 2" key="1">
    <citation type="submission" date="2019-01" db="EMBL/GenBank/DDBJ databases">
        <title>Sequencing of cultivated peanut Arachis hypogaea provides insights into genome evolution and oil improvement.</title>
        <authorList>
            <person name="Chen X."/>
        </authorList>
    </citation>
    <scope>NUCLEOTIDE SEQUENCE [LARGE SCALE GENOMIC DNA]</scope>
    <source>
        <strain evidence="2">cv. Fuhuasheng</strain>
        <tissue evidence="1">Leaves</tissue>
    </source>
</reference>
<dbReference type="AlphaFoldDB" id="A0A445AGU2"/>
<organism evidence="1 2">
    <name type="scientific">Arachis hypogaea</name>
    <name type="common">Peanut</name>
    <dbReference type="NCBI Taxonomy" id="3818"/>
    <lineage>
        <taxon>Eukaryota</taxon>
        <taxon>Viridiplantae</taxon>
        <taxon>Streptophyta</taxon>
        <taxon>Embryophyta</taxon>
        <taxon>Tracheophyta</taxon>
        <taxon>Spermatophyta</taxon>
        <taxon>Magnoliopsida</taxon>
        <taxon>eudicotyledons</taxon>
        <taxon>Gunneridae</taxon>
        <taxon>Pentapetalae</taxon>
        <taxon>rosids</taxon>
        <taxon>fabids</taxon>
        <taxon>Fabales</taxon>
        <taxon>Fabaceae</taxon>
        <taxon>Papilionoideae</taxon>
        <taxon>50 kb inversion clade</taxon>
        <taxon>dalbergioids sensu lato</taxon>
        <taxon>Dalbergieae</taxon>
        <taxon>Pterocarpus clade</taxon>
        <taxon>Arachis</taxon>
    </lineage>
</organism>
<evidence type="ECO:0000313" key="1">
    <source>
        <dbReference type="EMBL" id="RYR25666.1"/>
    </source>
</evidence>
<evidence type="ECO:0000313" key="2">
    <source>
        <dbReference type="Proteomes" id="UP000289738"/>
    </source>
</evidence>
<protein>
    <submittedName>
        <fullName evidence="1">Uncharacterized protein</fullName>
    </submittedName>
</protein>
<dbReference type="Proteomes" id="UP000289738">
    <property type="component" value="Chromosome B02"/>
</dbReference>
<gene>
    <name evidence="1" type="ORF">Ahy_B02g059573</name>
</gene>